<dbReference type="EMBL" id="BARS01027826">
    <property type="protein sequence ID" value="GAG01445.1"/>
    <property type="molecule type" value="Genomic_DNA"/>
</dbReference>
<accession>X0U7C9</accession>
<gene>
    <name evidence="1" type="ORF">S01H1_43668</name>
</gene>
<comment type="caution">
    <text evidence="1">The sequence shown here is derived from an EMBL/GenBank/DDBJ whole genome shotgun (WGS) entry which is preliminary data.</text>
</comment>
<reference evidence="1" key="1">
    <citation type="journal article" date="2014" name="Front. Microbiol.">
        <title>High frequency of phylogenetically diverse reductive dehalogenase-homologous genes in deep subseafloor sedimentary metagenomes.</title>
        <authorList>
            <person name="Kawai M."/>
            <person name="Futagami T."/>
            <person name="Toyoda A."/>
            <person name="Takaki Y."/>
            <person name="Nishi S."/>
            <person name="Hori S."/>
            <person name="Arai W."/>
            <person name="Tsubouchi T."/>
            <person name="Morono Y."/>
            <person name="Uchiyama I."/>
            <person name="Ito T."/>
            <person name="Fujiyama A."/>
            <person name="Inagaki F."/>
            <person name="Takami H."/>
        </authorList>
    </citation>
    <scope>NUCLEOTIDE SEQUENCE</scope>
    <source>
        <strain evidence="1">Expedition CK06-06</strain>
    </source>
</reference>
<dbReference type="AlphaFoldDB" id="X0U7C9"/>
<evidence type="ECO:0000313" key="1">
    <source>
        <dbReference type="EMBL" id="GAG01445.1"/>
    </source>
</evidence>
<sequence>FLKRLETPTLPPLLDIPEPRQAVLKMALDRIWSSTVYEWRDED</sequence>
<organism evidence="1">
    <name type="scientific">marine sediment metagenome</name>
    <dbReference type="NCBI Taxonomy" id="412755"/>
    <lineage>
        <taxon>unclassified sequences</taxon>
        <taxon>metagenomes</taxon>
        <taxon>ecological metagenomes</taxon>
    </lineage>
</organism>
<name>X0U7C9_9ZZZZ</name>
<protein>
    <submittedName>
        <fullName evidence="1">Uncharacterized protein</fullName>
    </submittedName>
</protein>
<proteinExistence type="predicted"/>
<feature type="non-terminal residue" evidence="1">
    <location>
        <position position="1"/>
    </location>
</feature>